<reference evidence="2" key="1">
    <citation type="submission" date="2022-03" db="EMBL/GenBank/DDBJ databases">
        <authorList>
            <person name="Alioto T."/>
            <person name="Alioto T."/>
            <person name="Gomez Garrido J."/>
        </authorList>
    </citation>
    <scope>NUCLEOTIDE SEQUENCE</scope>
</reference>
<keyword evidence="3" id="KW-1185">Reference proteome</keyword>
<evidence type="ECO:0000313" key="2">
    <source>
        <dbReference type="EMBL" id="CAH2285632.1"/>
    </source>
</evidence>
<protein>
    <submittedName>
        <fullName evidence="2">Uncharacterized protein</fullName>
    </submittedName>
</protein>
<name>A0AAD1S3U7_PELCU</name>
<dbReference type="AlphaFoldDB" id="A0AAD1S3U7"/>
<sequence>MPALNSCVRSFGGQIQSRSPEATMPVESWTQTTAPQDRLHSGLGTQVKALSTNRQITQRFFVSQSFHGPANLLHTAGRSLEKLIRLLLKHGISELQSAGAAHHI</sequence>
<evidence type="ECO:0000313" key="3">
    <source>
        <dbReference type="Proteomes" id="UP001295444"/>
    </source>
</evidence>
<dbReference type="EMBL" id="OW240915">
    <property type="protein sequence ID" value="CAH2285632.1"/>
    <property type="molecule type" value="Genomic_DNA"/>
</dbReference>
<dbReference type="Proteomes" id="UP001295444">
    <property type="component" value="Chromosome 04"/>
</dbReference>
<gene>
    <name evidence="2" type="ORF">PECUL_23A009428</name>
</gene>
<proteinExistence type="predicted"/>
<feature type="region of interest" description="Disordered" evidence="1">
    <location>
        <begin position="1"/>
        <end position="27"/>
    </location>
</feature>
<accession>A0AAD1S3U7</accession>
<evidence type="ECO:0000256" key="1">
    <source>
        <dbReference type="SAM" id="MobiDB-lite"/>
    </source>
</evidence>
<organism evidence="2 3">
    <name type="scientific">Pelobates cultripes</name>
    <name type="common">Western spadefoot toad</name>
    <dbReference type="NCBI Taxonomy" id="61616"/>
    <lineage>
        <taxon>Eukaryota</taxon>
        <taxon>Metazoa</taxon>
        <taxon>Chordata</taxon>
        <taxon>Craniata</taxon>
        <taxon>Vertebrata</taxon>
        <taxon>Euteleostomi</taxon>
        <taxon>Amphibia</taxon>
        <taxon>Batrachia</taxon>
        <taxon>Anura</taxon>
        <taxon>Pelobatoidea</taxon>
        <taxon>Pelobatidae</taxon>
        <taxon>Pelobates</taxon>
    </lineage>
</organism>